<protein>
    <recommendedName>
        <fullName evidence="9">TRAP transporter small permease protein</fullName>
    </recommendedName>
</protein>
<keyword evidence="3" id="KW-1003">Cell membrane</keyword>
<sequence>MDKRNQHQARPGPHEPVEYAGDGTPIDLEISAQDALSEFELGFRQAETPVERVIDGLIGFVGVAILGGITLLIFGNATTRYIFNFTVIWADELIVALMPWLAMCGVYLSIRQRELIRIEYFMDMMPPRLRRSVDIFASVFSAAAFCYVAVGGFNQLKLFGNDTTLYLDLPTSWFTSALFIGAILVVLAFIVEGGRLLAAKA</sequence>
<feature type="transmembrane region" description="Helical" evidence="9">
    <location>
        <begin position="173"/>
        <end position="191"/>
    </location>
</feature>
<keyword evidence="2 9" id="KW-0813">Transport</keyword>
<evidence type="ECO:0000313" key="13">
    <source>
        <dbReference type="Proteomes" id="UP001595796"/>
    </source>
</evidence>
<evidence type="ECO:0000256" key="9">
    <source>
        <dbReference type="RuleBase" id="RU369079"/>
    </source>
</evidence>
<feature type="transmembrane region" description="Helical" evidence="9">
    <location>
        <begin position="53"/>
        <end position="75"/>
    </location>
</feature>
<comment type="subcellular location">
    <subcellularLocation>
        <location evidence="1 9">Cell inner membrane</location>
        <topology evidence="1 9">Multi-pass membrane protein</topology>
    </subcellularLocation>
</comment>
<keyword evidence="4 9" id="KW-0997">Cell inner membrane</keyword>
<comment type="subunit">
    <text evidence="9">The complex comprises the extracytoplasmic solute receptor protein and the two transmembrane proteins.</text>
</comment>
<evidence type="ECO:0000256" key="6">
    <source>
        <dbReference type="ARBA" id="ARBA00022989"/>
    </source>
</evidence>
<evidence type="ECO:0000256" key="2">
    <source>
        <dbReference type="ARBA" id="ARBA00022448"/>
    </source>
</evidence>
<evidence type="ECO:0000256" key="3">
    <source>
        <dbReference type="ARBA" id="ARBA00022475"/>
    </source>
</evidence>
<comment type="similarity">
    <text evidence="8 9">Belongs to the TRAP transporter small permease family.</text>
</comment>
<dbReference type="EMBL" id="JBHSJF010000006">
    <property type="protein sequence ID" value="MFC5068663.1"/>
    <property type="molecule type" value="Genomic_DNA"/>
</dbReference>
<accession>A0ABV9Z1A5</accession>
<dbReference type="InterPro" id="IPR055348">
    <property type="entry name" value="DctQ"/>
</dbReference>
<dbReference type="PANTHER" id="PTHR35011">
    <property type="entry name" value="2,3-DIKETO-L-GULONATE TRAP TRANSPORTER SMALL PERMEASE PROTEIN YIAM"/>
    <property type="match status" value="1"/>
</dbReference>
<dbReference type="Proteomes" id="UP001595796">
    <property type="component" value="Unassembled WGS sequence"/>
</dbReference>
<feature type="transmembrane region" description="Helical" evidence="9">
    <location>
        <begin position="131"/>
        <end position="153"/>
    </location>
</feature>
<gene>
    <name evidence="12" type="ORF">ACFPFW_11645</name>
</gene>
<evidence type="ECO:0000256" key="1">
    <source>
        <dbReference type="ARBA" id="ARBA00004429"/>
    </source>
</evidence>
<comment type="caution">
    <text evidence="12">The sequence shown here is derived from an EMBL/GenBank/DDBJ whole genome shotgun (WGS) entry which is preliminary data.</text>
</comment>
<keyword evidence="7 9" id="KW-0472">Membrane</keyword>
<feature type="transmembrane region" description="Helical" evidence="9">
    <location>
        <begin position="87"/>
        <end position="110"/>
    </location>
</feature>
<evidence type="ECO:0000313" key="12">
    <source>
        <dbReference type="EMBL" id="MFC5068663.1"/>
    </source>
</evidence>
<evidence type="ECO:0000256" key="10">
    <source>
        <dbReference type="SAM" id="MobiDB-lite"/>
    </source>
</evidence>
<keyword evidence="6 9" id="KW-1133">Transmembrane helix</keyword>
<keyword evidence="5 9" id="KW-0812">Transmembrane</keyword>
<evidence type="ECO:0000259" key="11">
    <source>
        <dbReference type="Pfam" id="PF04290"/>
    </source>
</evidence>
<feature type="region of interest" description="Disordered" evidence="10">
    <location>
        <begin position="1"/>
        <end position="21"/>
    </location>
</feature>
<dbReference type="InterPro" id="IPR007387">
    <property type="entry name" value="TRAP_DctQ"/>
</dbReference>
<evidence type="ECO:0000256" key="7">
    <source>
        <dbReference type="ARBA" id="ARBA00023136"/>
    </source>
</evidence>
<evidence type="ECO:0000256" key="8">
    <source>
        <dbReference type="ARBA" id="ARBA00038436"/>
    </source>
</evidence>
<evidence type="ECO:0000256" key="5">
    <source>
        <dbReference type="ARBA" id="ARBA00022692"/>
    </source>
</evidence>
<proteinExistence type="inferred from homology"/>
<organism evidence="12 13">
    <name type="scientific">Flaviflagellibacter deserti</name>
    <dbReference type="NCBI Taxonomy" id="2267266"/>
    <lineage>
        <taxon>Bacteria</taxon>
        <taxon>Pseudomonadati</taxon>
        <taxon>Pseudomonadota</taxon>
        <taxon>Alphaproteobacteria</taxon>
        <taxon>Hyphomicrobiales</taxon>
        <taxon>Flaviflagellibacter</taxon>
    </lineage>
</organism>
<dbReference type="Pfam" id="PF04290">
    <property type="entry name" value="DctQ"/>
    <property type="match status" value="1"/>
</dbReference>
<dbReference type="RefSeq" id="WP_114956137.1">
    <property type="nucleotide sequence ID" value="NZ_JBHSJF010000006.1"/>
</dbReference>
<reference evidence="13" key="1">
    <citation type="journal article" date="2019" name="Int. J. Syst. Evol. Microbiol.">
        <title>The Global Catalogue of Microorganisms (GCM) 10K type strain sequencing project: providing services to taxonomists for standard genome sequencing and annotation.</title>
        <authorList>
            <consortium name="The Broad Institute Genomics Platform"/>
            <consortium name="The Broad Institute Genome Sequencing Center for Infectious Disease"/>
            <person name="Wu L."/>
            <person name="Ma J."/>
        </authorList>
    </citation>
    <scope>NUCLEOTIDE SEQUENCE [LARGE SCALE GENOMIC DNA]</scope>
    <source>
        <strain evidence="13">CGMCC 1.16444</strain>
    </source>
</reference>
<keyword evidence="13" id="KW-1185">Reference proteome</keyword>
<name>A0ABV9Z1A5_9HYPH</name>
<comment type="function">
    <text evidence="9">Part of the tripartite ATP-independent periplasmic (TRAP) transport system.</text>
</comment>
<dbReference type="PANTHER" id="PTHR35011:SF2">
    <property type="entry name" value="2,3-DIKETO-L-GULONATE TRAP TRANSPORTER SMALL PERMEASE PROTEIN YIAM"/>
    <property type="match status" value="1"/>
</dbReference>
<evidence type="ECO:0000256" key="4">
    <source>
        <dbReference type="ARBA" id="ARBA00022519"/>
    </source>
</evidence>
<feature type="domain" description="Tripartite ATP-independent periplasmic transporters DctQ component" evidence="11">
    <location>
        <begin position="69"/>
        <end position="192"/>
    </location>
</feature>